<accession>A0A9Y1BNA4</accession>
<dbReference type="GO" id="GO:0003700">
    <property type="term" value="F:DNA-binding transcription factor activity"/>
    <property type="evidence" value="ECO:0007669"/>
    <property type="project" value="InterPro"/>
</dbReference>
<dbReference type="Gene3D" id="1.10.10.10">
    <property type="entry name" value="Winged helix-like DNA-binding domain superfamily/Winged helix DNA-binding domain"/>
    <property type="match status" value="1"/>
</dbReference>
<protein>
    <submittedName>
        <fullName evidence="1">MarR family winged helix-turn-helix transcriptional regulator</fullName>
    </submittedName>
</protein>
<proteinExistence type="predicted"/>
<name>A0A9Y1BNA4_9ARCH</name>
<gene>
    <name evidence="1" type="ORF">K9W45_06035</name>
</gene>
<evidence type="ECO:0000313" key="1">
    <source>
        <dbReference type="EMBL" id="UJG42022.1"/>
    </source>
</evidence>
<organism evidence="1">
    <name type="scientific">Candidatus Heimdallarchaeum aukensis</name>
    <dbReference type="NCBI Taxonomy" id="2876573"/>
    <lineage>
        <taxon>Archaea</taxon>
        <taxon>Promethearchaeati</taxon>
        <taxon>Candidatus Heimdallarchaeota</taxon>
        <taxon>Candidatus Heimdallarchaeia (ex Rinke et al. 2021) (nom. nud.)</taxon>
        <taxon>Candidatus Heimdallarchaeales</taxon>
        <taxon>Candidatus Heimdallarchaeaceae</taxon>
        <taxon>Candidatus Heimdallarchaeum</taxon>
    </lineage>
</organism>
<dbReference type="SUPFAM" id="SSF46785">
    <property type="entry name" value="Winged helix' DNA-binding domain"/>
    <property type="match status" value="1"/>
</dbReference>
<dbReference type="AlphaFoldDB" id="A0A9Y1BNA4"/>
<sequence length="231" mass="27917">MNAMNLHRDDFEKFQYSEPNLGNLPYDFFYSNEYNYITLPEVQVLFALSDSSVSYTFSGLRKKTQLHQYKISKSLKRLQERDLIDKEQDGTYSLTTKGEEFSRKLVKELLKRKNISYEKYDDFQTQRVKLFTKRSLDQHYIKNKLYGRWFGDFRFLYAKEDGKSLKLCWEDTENWQITLENTSNNQLYIQFNHRDYEKTKIDNFTNWLSKELLTEVDIPSYSIDKESEVYN</sequence>
<dbReference type="Proteomes" id="UP001201020">
    <property type="component" value="Chromosome"/>
</dbReference>
<dbReference type="InterPro" id="IPR036390">
    <property type="entry name" value="WH_DNA-bd_sf"/>
</dbReference>
<dbReference type="EMBL" id="CP084166">
    <property type="protein sequence ID" value="UJG42022.1"/>
    <property type="molecule type" value="Genomic_DNA"/>
</dbReference>
<dbReference type="InterPro" id="IPR036388">
    <property type="entry name" value="WH-like_DNA-bd_sf"/>
</dbReference>
<reference evidence="1" key="1">
    <citation type="journal article" date="2022" name="Nat. Microbiol.">
        <title>Unique mobile elements and scalable gene flow at the prokaryote-eukaryote boundary revealed by circularized Asgard archaea genomes.</title>
        <authorList>
            <person name="Wu F."/>
            <person name="Speth D.R."/>
            <person name="Philosof A."/>
            <person name="Cremiere A."/>
            <person name="Narayanan A."/>
            <person name="Barco R.A."/>
            <person name="Connon S.A."/>
            <person name="Amend J.P."/>
            <person name="Antoshechkin I.A."/>
            <person name="Orphan V.J."/>
        </authorList>
    </citation>
    <scope>NUCLEOTIDE SEQUENCE</scope>
    <source>
        <strain evidence="1">PM71</strain>
    </source>
</reference>